<dbReference type="AlphaFoldDB" id="S9QQR7"/>
<evidence type="ECO:0000313" key="2">
    <source>
        <dbReference type="EMBL" id="EPX81997.1"/>
    </source>
</evidence>
<dbReference type="eggNOG" id="COG5319">
    <property type="taxonomic scope" value="Bacteria"/>
</dbReference>
<evidence type="ECO:0000313" key="3">
    <source>
        <dbReference type="Proteomes" id="UP000015347"/>
    </source>
</evidence>
<dbReference type="Proteomes" id="UP000015347">
    <property type="component" value="Unassembled WGS sequence"/>
</dbReference>
<dbReference type="PIRSF" id="PIRSF032131">
    <property type="entry name" value="UCP032131"/>
    <property type="match status" value="1"/>
</dbReference>
<dbReference type="STRING" id="1123237.Salmuc_02361"/>
<dbReference type="RefSeq" id="WP_020039773.1">
    <property type="nucleotide sequence ID" value="NZ_KE557276.1"/>
</dbReference>
<gene>
    <name evidence="2" type="ORF">Salmuc_02361</name>
</gene>
<comment type="caution">
    <text evidence="2">The sequence shown here is derived from an EMBL/GenBank/DDBJ whole genome shotgun (WGS) entry which is preliminary data.</text>
</comment>
<proteinExistence type="predicted"/>
<dbReference type="Pfam" id="PF06676">
    <property type="entry name" value="DUF1178"/>
    <property type="match status" value="1"/>
</dbReference>
<dbReference type="InterPro" id="IPR009562">
    <property type="entry name" value="DUF1178"/>
</dbReference>
<evidence type="ECO:0000256" key="1">
    <source>
        <dbReference type="SAM" id="MobiDB-lite"/>
    </source>
</evidence>
<keyword evidence="3" id="KW-1185">Reference proteome</keyword>
<dbReference type="EMBL" id="APVH01000027">
    <property type="protein sequence ID" value="EPX81997.1"/>
    <property type="molecule type" value="Genomic_DNA"/>
</dbReference>
<organism evidence="2 3">
    <name type="scientific">Salipiger mucosus DSM 16094</name>
    <dbReference type="NCBI Taxonomy" id="1123237"/>
    <lineage>
        <taxon>Bacteria</taxon>
        <taxon>Pseudomonadati</taxon>
        <taxon>Pseudomonadota</taxon>
        <taxon>Alphaproteobacteria</taxon>
        <taxon>Rhodobacterales</taxon>
        <taxon>Roseobacteraceae</taxon>
        <taxon>Salipiger</taxon>
    </lineage>
</organism>
<name>S9QQR7_9RHOB</name>
<protein>
    <submittedName>
        <fullName evidence="2">Identified by similarity to GB.1, match to protein family HMM</fullName>
    </submittedName>
</protein>
<reference evidence="3" key="1">
    <citation type="journal article" date="2014" name="Stand. Genomic Sci.">
        <title>Genome sequence of the exopolysaccharide-producing Salipiger mucosus type strain (DSM 16094(T)), a moderately halophilic member of the Roseobacter clade.</title>
        <authorList>
            <person name="Riedel T."/>
            <person name="Spring S."/>
            <person name="Fiebig A."/>
            <person name="Petersen J."/>
            <person name="Kyrpides N.C."/>
            <person name="Goker M."/>
            <person name="Klenk H.P."/>
        </authorList>
    </citation>
    <scope>NUCLEOTIDE SEQUENCE [LARGE SCALE GENOMIC DNA]</scope>
    <source>
        <strain evidence="3">DSM 16094</strain>
    </source>
</reference>
<feature type="region of interest" description="Disordered" evidence="1">
    <location>
        <begin position="49"/>
        <end position="95"/>
    </location>
</feature>
<dbReference type="OrthoDB" id="9799894at2"/>
<accession>S9QQR7</accession>
<sequence length="157" mass="16872">MINYSLKCGADHRFDSWFQSAEAFDKLQSAGMVACAICGSTDVQKDLMAPSVSSRRKDGAPPEESAQQDGGDEAPAPGPLSEPASPAEQALRALRAQVEANSDYVGRDFAREARAMHSGEAPQRAIWGETRGDEAKALIEEGVPVTPLPFRPTRKNN</sequence>
<dbReference type="HOGENOM" id="CLU_112041_1_0_5"/>